<name>A0AAF3FH42_9BILA</name>
<organism evidence="8 9">
    <name type="scientific">Mesorhabditis belari</name>
    <dbReference type="NCBI Taxonomy" id="2138241"/>
    <lineage>
        <taxon>Eukaryota</taxon>
        <taxon>Metazoa</taxon>
        <taxon>Ecdysozoa</taxon>
        <taxon>Nematoda</taxon>
        <taxon>Chromadorea</taxon>
        <taxon>Rhabditida</taxon>
        <taxon>Rhabditina</taxon>
        <taxon>Rhabditomorpha</taxon>
        <taxon>Rhabditoidea</taxon>
        <taxon>Rhabditidae</taxon>
        <taxon>Mesorhabditinae</taxon>
        <taxon>Mesorhabditis</taxon>
    </lineage>
</organism>
<evidence type="ECO:0000256" key="4">
    <source>
        <dbReference type="ARBA" id="ARBA00023136"/>
    </source>
</evidence>
<feature type="signal peptide" evidence="6">
    <location>
        <begin position="1"/>
        <end position="15"/>
    </location>
</feature>
<dbReference type="Pfam" id="PF00085">
    <property type="entry name" value="Thioredoxin"/>
    <property type="match status" value="1"/>
</dbReference>
<sequence length="575" mass="64882">MRLITLSLLLGVALANIQSSVIDLNERFLEVKDEGFWFVKLFAPWCAHCKRLAPVWEHVAHAIAELNSPIRIAKLDCTRFPSVCTELSVHAYPTLMFFRNGKILNYDGDRKKEAMIDFAVKASSPLVQDIKDMVFLNEIREKSKDDPSFVFIDYDETTDETLLRLRDDFDKAAENLFGKTRFYKIRRSIIPPELREDYPGLRIFVVKDAPPTPFTESPEYVHDWILSERWPLLPQATGSMIPDLASSNKLLVLLVLANADISTPNSPVAILYKKGEEAAKQIRTDPDLRRSYQFAWLDGNEIANNIVLGDVEIPGILLFNYTSYEYYLTSDEIEKITAPSIVTWLRNLKAEGGVALGGRGVVQRVKRIGYEVFTNVHQMFVTQPLLSTCLFGVPIAFLSIITYSICSADFAVDREDVYPESEFSDEEETNELSGTQMEELEGEERAASVPVDPSHPNPIFDVFALLCQTCEGELCANPDRWVIDVCPPDTRFCYRFVDKEDKVFRRGCTNYDCQSIAGIPYGTTCNTCDSDKCNGMRPARAEGSGGGDVWKSEATTSHPFATSIFFSILPALFFR</sequence>
<dbReference type="PANTHER" id="PTHR46426">
    <property type="entry name" value="PROTEIN DISULFIDE-ISOMERASE TMX3"/>
    <property type="match status" value="1"/>
</dbReference>
<protein>
    <recommendedName>
        <fullName evidence="7">Thioredoxin domain-containing protein</fullName>
    </recommendedName>
</protein>
<dbReference type="InterPro" id="IPR017937">
    <property type="entry name" value="Thioredoxin_CS"/>
</dbReference>
<dbReference type="InterPro" id="IPR052250">
    <property type="entry name" value="PDI_TMX3"/>
</dbReference>
<keyword evidence="6" id="KW-0732">Signal</keyword>
<keyword evidence="3" id="KW-1133">Transmembrane helix</keyword>
<evidence type="ECO:0000256" key="3">
    <source>
        <dbReference type="ARBA" id="ARBA00022989"/>
    </source>
</evidence>
<dbReference type="Gene3D" id="3.40.30.10">
    <property type="entry name" value="Glutaredoxin"/>
    <property type="match status" value="1"/>
</dbReference>
<dbReference type="PROSITE" id="PS51352">
    <property type="entry name" value="THIOREDOXIN_2"/>
    <property type="match status" value="1"/>
</dbReference>
<evidence type="ECO:0000256" key="1">
    <source>
        <dbReference type="ARBA" id="ARBA00004389"/>
    </source>
</evidence>
<dbReference type="SUPFAM" id="SSF52833">
    <property type="entry name" value="Thioredoxin-like"/>
    <property type="match status" value="1"/>
</dbReference>
<evidence type="ECO:0000313" key="8">
    <source>
        <dbReference type="Proteomes" id="UP000887575"/>
    </source>
</evidence>
<keyword evidence="4" id="KW-0472">Membrane</keyword>
<dbReference type="PANTHER" id="PTHR46426:SF1">
    <property type="entry name" value="PROTEIN DISULFIDE-ISOMERASE TMX3"/>
    <property type="match status" value="1"/>
</dbReference>
<evidence type="ECO:0000313" key="9">
    <source>
        <dbReference type="WBParaSite" id="MBELARI_LOCUS5397"/>
    </source>
</evidence>
<evidence type="ECO:0000259" key="7">
    <source>
        <dbReference type="PROSITE" id="PS51352"/>
    </source>
</evidence>
<evidence type="ECO:0000256" key="6">
    <source>
        <dbReference type="SAM" id="SignalP"/>
    </source>
</evidence>
<dbReference type="WBParaSite" id="MBELARI_LOCUS5397">
    <property type="protein sequence ID" value="MBELARI_LOCUS5397"/>
    <property type="gene ID" value="MBELARI_LOCUS5397"/>
</dbReference>
<proteinExistence type="predicted"/>
<comment type="function">
    <text evidence="5">Probable disulfide isomerase, which participates in the folding of proteins containing disulfide bonds. May act as a dithiol oxidase. Acts as a regulator of endoplasmic reticulum-mitochondria contact sites via its ability to regulate redox signals.</text>
</comment>
<dbReference type="PROSITE" id="PS00194">
    <property type="entry name" value="THIOREDOXIN_1"/>
    <property type="match status" value="1"/>
</dbReference>
<dbReference type="InterPro" id="IPR036249">
    <property type="entry name" value="Thioredoxin-like_sf"/>
</dbReference>
<dbReference type="Pfam" id="PF13848">
    <property type="entry name" value="Thioredoxin_6"/>
    <property type="match status" value="1"/>
</dbReference>
<feature type="domain" description="Thioredoxin" evidence="7">
    <location>
        <begin position="8"/>
        <end position="125"/>
    </location>
</feature>
<accession>A0AAF3FH42</accession>
<dbReference type="CDD" id="cd00117">
    <property type="entry name" value="TFP"/>
    <property type="match status" value="1"/>
</dbReference>
<keyword evidence="8" id="KW-1185">Reference proteome</keyword>
<dbReference type="InterPro" id="IPR013766">
    <property type="entry name" value="Thioredoxin_domain"/>
</dbReference>
<dbReference type="AlphaFoldDB" id="A0AAF3FH42"/>
<keyword evidence="2" id="KW-0812">Transmembrane</keyword>
<evidence type="ECO:0000256" key="5">
    <source>
        <dbReference type="ARBA" id="ARBA00045246"/>
    </source>
</evidence>
<reference evidence="9" key="1">
    <citation type="submission" date="2024-02" db="UniProtKB">
        <authorList>
            <consortium name="WormBaseParasite"/>
        </authorList>
    </citation>
    <scope>IDENTIFICATION</scope>
</reference>
<feature type="chain" id="PRO_5042230978" description="Thioredoxin domain-containing protein" evidence="6">
    <location>
        <begin position="16"/>
        <end position="575"/>
    </location>
</feature>
<dbReference type="Proteomes" id="UP000887575">
    <property type="component" value="Unassembled WGS sequence"/>
</dbReference>
<dbReference type="GO" id="GO:0005789">
    <property type="term" value="C:endoplasmic reticulum membrane"/>
    <property type="evidence" value="ECO:0007669"/>
    <property type="project" value="UniProtKB-SubCell"/>
</dbReference>
<comment type="subcellular location">
    <subcellularLocation>
        <location evidence="1">Endoplasmic reticulum membrane</location>
        <topology evidence="1">Single-pass membrane protein</topology>
    </subcellularLocation>
</comment>
<evidence type="ECO:0000256" key="2">
    <source>
        <dbReference type="ARBA" id="ARBA00022692"/>
    </source>
</evidence>